<dbReference type="AlphaFoldDB" id="A0A412IIA4"/>
<comment type="caution">
    <text evidence="1">The sequence shown here is derived from an EMBL/GenBank/DDBJ whole genome shotgun (WGS) entry which is preliminary data.</text>
</comment>
<sequence length="280" mass="31307">MDDIAICCMSGGYKNVFTHGVLRAFEEKGIRAKAYASCSSSVLIAAFAAFNKVSALDLSLWSDGYATSQAEGNQSGAMLQSIQRLSTEIKNNLWNPQAARLLVATSFVKTEEAAQVTQSDGARRLGQMLLINALRHKPEWKNQNLELQMFDTHSDERTELLTKENLDEVAYATTRMLHAWNIPAFINNKPYVDGSYTSICPVVPLSELGYKEIICICTEKEKVTFDLFSEEEIPARINDSTIRFIKPDHDLKEMGVDFYTIAGNGLEDVYNHGREKGLSF</sequence>
<evidence type="ECO:0000313" key="2">
    <source>
        <dbReference type="Proteomes" id="UP000283341"/>
    </source>
</evidence>
<name>A0A412IIA4_9BACE</name>
<gene>
    <name evidence="1" type="ORF">DWX97_10410</name>
</gene>
<organism evidence="1 2">
    <name type="scientific">Bacteroides cellulosilyticus</name>
    <dbReference type="NCBI Taxonomy" id="246787"/>
    <lineage>
        <taxon>Bacteria</taxon>
        <taxon>Pseudomonadati</taxon>
        <taxon>Bacteroidota</taxon>
        <taxon>Bacteroidia</taxon>
        <taxon>Bacteroidales</taxon>
        <taxon>Bacteroidaceae</taxon>
        <taxon>Bacteroides</taxon>
    </lineage>
</organism>
<evidence type="ECO:0000313" key="1">
    <source>
        <dbReference type="EMBL" id="RGS36990.1"/>
    </source>
</evidence>
<dbReference type="EMBL" id="QRVJ01000007">
    <property type="protein sequence ID" value="RGS36990.1"/>
    <property type="molecule type" value="Genomic_DNA"/>
</dbReference>
<dbReference type="InterPro" id="IPR016035">
    <property type="entry name" value="Acyl_Trfase/lysoPLipase"/>
</dbReference>
<dbReference type="RefSeq" id="WP_147343431.1">
    <property type="nucleotide sequence ID" value="NZ_JAHOHK010000014.1"/>
</dbReference>
<evidence type="ECO:0008006" key="3">
    <source>
        <dbReference type="Google" id="ProtNLM"/>
    </source>
</evidence>
<accession>A0A412IIA4</accession>
<proteinExistence type="predicted"/>
<dbReference type="SUPFAM" id="SSF52151">
    <property type="entry name" value="FabD/lysophospholipase-like"/>
    <property type="match status" value="1"/>
</dbReference>
<reference evidence="1 2" key="1">
    <citation type="submission" date="2018-08" db="EMBL/GenBank/DDBJ databases">
        <title>A genome reference for cultivated species of the human gut microbiota.</title>
        <authorList>
            <person name="Zou Y."/>
            <person name="Xue W."/>
            <person name="Luo G."/>
        </authorList>
    </citation>
    <scope>NUCLEOTIDE SEQUENCE [LARGE SCALE GENOMIC DNA]</scope>
    <source>
        <strain evidence="1 2">AF22-3AC</strain>
    </source>
</reference>
<protein>
    <recommendedName>
        <fullName evidence="3">Patatin-like phospholipase family protein</fullName>
    </recommendedName>
</protein>
<dbReference type="Proteomes" id="UP000283341">
    <property type="component" value="Unassembled WGS sequence"/>
</dbReference>